<dbReference type="AlphaFoldDB" id="A0A5B8MB73"/>
<dbReference type="PANTHER" id="PTHR46093">
    <property type="entry name" value="ACYL-COA-BINDING DOMAIN-CONTAINING PROTEIN 5"/>
    <property type="match status" value="1"/>
</dbReference>
<accession>A0A5B8MB73</accession>
<dbReference type="InterPro" id="IPR015915">
    <property type="entry name" value="Kelch-typ_b-propeller"/>
</dbReference>
<proteinExistence type="predicted"/>
<dbReference type="Gene3D" id="2.120.10.80">
    <property type="entry name" value="Kelch-type beta propeller"/>
    <property type="match status" value="2"/>
</dbReference>
<dbReference type="Pfam" id="PF24681">
    <property type="entry name" value="Kelch_KLHDC2_KLHL20_DRC7"/>
    <property type="match status" value="1"/>
</dbReference>
<dbReference type="InterPro" id="IPR006652">
    <property type="entry name" value="Kelch_1"/>
</dbReference>
<evidence type="ECO:0000256" key="2">
    <source>
        <dbReference type="ARBA" id="ARBA00022737"/>
    </source>
</evidence>
<evidence type="ECO:0000313" key="4">
    <source>
        <dbReference type="Proteomes" id="UP000316726"/>
    </source>
</evidence>
<keyword evidence="1" id="KW-0880">Kelch repeat</keyword>
<keyword evidence="4" id="KW-1185">Reference proteome</keyword>
<name>A0A5B8MB73_9CHLO</name>
<gene>
    <name evidence="3" type="ORF">A3770_01p01250</name>
</gene>
<evidence type="ECO:0000256" key="1">
    <source>
        <dbReference type="ARBA" id="ARBA00022441"/>
    </source>
</evidence>
<sequence>MLWKRYQCTYGEPPPSARCGHCVVKVKSSVWDGTLVVFHGGTNDRQFLGDLVVLHLENGLWTRPQTTGGPSPRAFHCGAVIGTSVYYFGGRTGARVHNEVWKLDTNLWEWTCLNLIGAKPDAREKADCIGLDESRVLVFGGYDGIRWLNDVFVINVVTLESTQVRVGGTLPSPRAGHKLAMLHQGILMFGGETTNTQYLGDLWALKGLFRDSSAGGTPESQQDNSPRWVKMQLSGPSPAGRSGHGFVNAGAKMIVYGGRGDEGWLSRKAIYHKDVAVIDRESVRWVKVPSMGEEPSERAHHSLTLVDKNKLLLFGGYNGKSTYGDMWFLEGSDDELLPSATGADEMTTAASSVQNLTSAITSKIFARQTPKADREDANPGWMQMNSSAEQTSILGCLRQRMGLPRNPAAGTPHRQEEESRLKEAQLQILKIAMKVDPSLPRELGKEAALARARSFFTTVEPENLTPEDVQALLYDYKCILPKLLARARQQGKDISSITKWNHVEYGDIKISEIPDLCEVYKELVVAL</sequence>
<dbReference type="EMBL" id="CP031034">
    <property type="protein sequence ID" value="QDZ17607.1"/>
    <property type="molecule type" value="Genomic_DNA"/>
</dbReference>
<dbReference type="InterPro" id="IPR011043">
    <property type="entry name" value="Gal_Oxase/kelch_b-propeller"/>
</dbReference>
<reference evidence="3 4" key="1">
    <citation type="submission" date="2018-07" db="EMBL/GenBank/DDBJ databases">
        <title>The complete nuclear genome of the prasinophyte Chloropicon primus (CCMP1205).</title>
        <authorList>
            <person name="Pombert J.-F."/>
            <person name="Otis C."/>
            <person name="Turmel M."/>
            <person name="Lemieux C."/>
        </authorList>
    </citation>
    <scope>NUCLEOTIDE SEQUENCE [LARGE SCALE GENOMIC DNA]</scope>
    <source>
        <strain evidence="3 4">CCMP1205</strain>
    </source>
</reference>
<evidence type="ECO:0000313" key="3">
    <source>
        <dbReference type="EMBL" id="QDZ17607.1"/>
    </source>
</evidence>
<dbReference type="OrthoDB" id="498360at2759"/>
<dbReference type="STRING" id="1764295.A0A5B8MB73"/>
<organism evidence="3 4">
    <name type="scientific">Chloropicon primus</name>
    <dbReference type="NCBI Taxonomy" id="1764295"/>
    <lineage>
        <taxon>Eukaryota</taxon>
        <taxon>Viridiplantae</taxon>
        <taxon>Chlorophyta</taxon>
        <taxon>Chloropicophyceae</taxon>
        <taxon>Chloropicales</taxon>
        <taxon>Chloropicaceae</taxon>
        <taxon>Chloropicon</taxon>
    </lineage>
</organism>
<keyword evidence="2" id="KW-0677">Repeat</keyword>
<dbReference type="PANTHER" id="PTHR46093:SF13">
    <property type="entry name" value="RAB9 EFFECTOR PROTEIN WITH KELCH MOTIFS"/>
    <property type="match status" value="1"/>
</dbReference>
<dbReference type="Proteomes" id="UP000316726">
    <property type="component" value="Chromosome 1"/>
</dbReference>
<protein>
    <submittedName>
        <fullName evidence="3">Galactose oxidase</fullName>
    </submittedName>
</protein>
<dbReference type="SMART" id="SM00612">
    <property type="entry name" value="Kelch"/>
    <property type="match status" value="2"/>
</dbReference>
<dbReference type="SUPFAM" id="SSF50965">
    <property type="entry name" value="Galactose oxidase, central domain"/>
    <property type="match status" value="1"/>
</dbReference>
<dbReference type="SUPFAM" id="SSF117281">
    <property type="entry name" value="Kelch motif"/>
    <property type="match status" value="1"/>
</dbReference>